<evidence type="ECO:0000313" key="3">
    <source>
        <dbReference type="Proteomes" id="UP000286715"/>
    </source>
</evidence>
<sequence length="230" mass="26848">MKKYLFSYILISFTLFTNGQISGYKYEQFGIMIGTINYSGDVTPNYSNPNNILKEMRPTLGVGYYKGLSPIYIVGTEMSYGILYANEANHRVVTRPFEFTSHIVQFNLVNEVIARRFGKYFYTTKWAPYGKFGFGFGIVNPTLHQPKILNENIFERKDQMYFFVNYFVGIGLKLRIRYNYSLSVEGLFHFTNRDLLDGYLDKRVNSFNDTYGGIRFILSRYNFGKNLNVK</sequence>
<comment type="caution">
    <text evidence="2">The sequence shown here is derived from an EMBL/GenBank/DDBJ whole genome shotgun (WGS) entry which is preliminary data.</text>
</comment>
<reference evidence="2 3" key="1">
    <citation type="submission" date="2018-11" db="EMBL/GenBank/DDBJ databases">
        <title>Schleiferia aggregans sp. nov., a moderately thermophilic heterotrophic bacterium isolated from microbial mats at a terrestrial hot spring.</title>
        <authorList>
            <person name="Iino T."/>
            <person name="Ohkuma M."/>
            <person name="Haruta S."/>
        </authorList>
    </citation>
    <scope>NUCLEOTIDE SEQUENCE [LARGE SCALE GENOMIC DNA]</scope>
    <source>
        <strain evidence="2 3">LA</strain>
    </source>
</reference>
<dbReference type="OrthoDB" id="654178at2"/>
<protein>
    <recommendedName>
        <fullName evidence="1">DUF6089 domain-containing protein</fullName>
    </recommendedName>
</protein>
<evidence type="ECO:0000313" key="2">
    <source>
        <dbReference type="EMBL" id="GCD76884.1"/>
    </source>
</evidence>
<dbReference type="Pfam" id="PF19573">
    <property type="entry name" value="DUF6089"/>
    <property type="match status" value="1"/>
</dbReference>
<dbReference type="Proteomes" id="UP000286715">
    <property type="component" value="Unassembled WGS sequence"/>
</dbReference>
<gene>
    <name evidence="2" type="ORF">JCM31826_03660</name>
</gene>
<keyword evidence="3" id="KW-1185">Reference proteome</keyword>
<proteinExistence type="predicted"/>
<evidence type="ECO:0000259" key="1">
    <source>
        <dbReference type="Pfam" id="PF19573"/>
    </source>
</evidence>
<feature type="domain" description="DUF6089" evidence="1">
    <location>
        <begin position="9"/>
        <end position="202"/>
    </location>
</feature>
<name>A0A401XIT9_9FLAO</name>
<dbReference type="RefSeq" id="WP_124396950.1">
    <property type="nucleotide sequence ID" value="NZ_BHZE01000002.1"/>
</dbReference>
<dbReference type="EMBL" id="BHZE01000002">
    <property type="protein sequence ID" value="GCD76884.1"/>
    <property type="molecule type" value="Genomic_DNA"/>
</dbReference>
<dbReference type="AlphaFoldDB" id="A0A401XIT9"/>
<organism evidence="2 3">
    <name type="scientific">Thermaurantimonas aggregans</name>
    <dbReference type="NCBI Taxonomy" id="2173829"/>
    <lineage>
        <taxon>Bacteria</taxon>
        <taxon>Pseudomonadati</taxon>
        <taxon>Bacteroidota</taxon>
        <taxon>Flavobacteriia</taxon>
        <taxon>Flavobacteriales</taxon>
        <taxon>Schleiferiaceae</taxon>
        <taxon>Thermaurantimonas</taxon>
    </lineage>
</organism>
<accession>A0A401XIT9</accession>
<dbReference type="InterPro" id="IPR045743">
    <property type="entry name" value="DUF6089"/>
</dbReference>